<accession>A0A7Z7JF29</accession>
<name>A0A7Z7JF29_9BURK</name>
<dbReference type="EMBL" id="OGUU01000038">
    <property type="protein sequence ID" value="SPC25400.1"/>
    <property type="molecule type" value="Genomic_DNA"/>
</dbReference>
<comment type="caution">
    <text evidence="1">The sequence shown here is derived from an EMBL/GenBank/DDBJ whole genome shotgun (WGS) entry which is preliminary data.</text>
</comment>
<dbReference type="AlphaFoldDB" id="A0A7Z7JF29"/>
<reference evidence="1 2" key="1">
    <citation type="submission" date="2018-01" db="EMBL/GenBank/DDBJ databases">
        <authorList>
            <person name="Clerissi C."/>
        </authorList>
    </citation>
    <scope>NUCLEOTIDE SEQUENCE [LARGE SCALE GENOMIC DNA]</scope>
    <source>
        <strain evidence="1">Cupriavidus taiwanensis STM 6021</strain>
        <plasmid evidence="2">cbm2594_p</plasmid>
    </source>
</reference>
<geneLocation type="plasmid" evidence="2">
    <name>cbm2594_p</name>
</geneLocation>
<organism evidence="1 2">
    <name type="scientific">Cupriavidus taiwanensis</name>
    <dbReference type="NCBI Taxonomy" id="164546"/>
    <lineage>
        <taxon>Bacteria</taxon>
        <taxon>Pseudomonadati</taxon>
        <taxon>Pseudomonadota</taxon>
        <taxon>Betaproteobacteria</taxon>
        <taxon>Burkholderiales</taxon>
        <taxon>Burkholderiaceae</taxon>
        <taxon>Cupriavidus</taxon>
    </lineage>
</organism>
<evidence type="ECO:0000313" key="1">
    <source>
        <dbReference type="EMBL" id="SPC25400.1"/>
    </source>
</evidence>
<gene>
    <name evidence="1" type="ORF">CBM2594_P310019</name>
</gene>
<sequence>MSSAMAACNAASVNSGSAVAMGVKVLWDQSILLRNTLTIKLPVHNFRHKSAYV</sequence>
<protein>
    <submittedName>
        <fullName evidence="1">Uncharacterized protein</fullName>
    </submittedName>
</protein>
<proteinExistence type="predicted"/>
<dbReference type="Proteomes" id="UP000257139">
    <property type="component" value="Plasmid CBM2594_p"/>
</dbReference>
<evidence type="ECO:0000313" key="2">
    <source>
        <dbReference type="Proteomes" id="UP000257139"/>
    </source>
</evidence>